<gene>
    <name evidence="1" type="ORF">AD933_01135</name>
</gene>
<dbReference type="Proteomes" id="UP000075526">
    <property type="component" value="Unassembled WGS sequence"/>
</dbReference>
<proteinExistence type="predicted"/>
<evidence type="ECO:0000313" key="1">
    <source>
        <dbReference type="EMBL" id="KXV20583.1"/>
    </source>
</evidence>
<reference evidence="1 2" key="1">
    <citation type="submission" date="2015-06" db="EMBL/GenBank/DDBJ databases">
        <title>Improved classification and identification of acetic acid bacteria using matrix-assisted laser desorption/ionization time-of-flight mass spectrometry; Gluconobacter nephelii and Gluconobacter uchimurae are later heterotypic synonyms of Gluconobacter japonicus and Gluconobacter oxydans, respectively.</title>
        <authorList>
            <person name="Li L."/>
            <person name="Cleenwerck I."/>
            <person name="De Vuyst L."/>
            <person name="Vandamme P."/>
        </authorList>
    </citation>
    <scope>NUCLEOTIDE SEQUENCE [LARGE SCALE GENOMIC DNA]</scope>
    <source>
        <strain evidence="1 2">LMG 1552</strain>
    </source>
</reference>
<evidence type="ECO:0000313" key="2">
    <source>
        <dbReference type="Proteomes" id="UP000075526"/>
    </source>
</evidence>
<organism evidence="1 2">
    <name type="scientific">Acetobacter malorum</name>
    <dbReference type="NCBI Taxonomy" id="178901"/>
    <lineage>
        <taxon>Bacteria</taxon>
        <taxon>Pseudomonadati</taxon>
        <taxon>Pseudomonadota</taxon>
        <taxon>Alphaproteobacteria</taxon>
        <taxon>Acetobacterales</taxon>
        <taxon>Acetobacteraceae</taxon>
        <taxon>Acetobacter</taxon>
    </lineage>
</organism>
<accession>A0A149S1W6</accession>
<name>A0A149S1W6_9PROT</name>
<dbReference type="EMBL" id="LHZF01000098">
    <property type="protein sequence ID" value="KXV20583.1"/>
    <property type="molecule type" value="Genomic_DNA"/>
</dbReference>
<sequence>MQNGTNAERCHAFPYEVNDVSSNGIRQVRDGFLDNLFSMLFYVTCRILIARFVQILDLFNLALKSRHRVV</sequence>
<dbReference type="AlphaFoldDB" id="A0A149S1W6"/>
<protein>
    <submittedName>
        <fullName evidence="1">Uncharacterized protein</fullName>
    </submittedName>
</protein>
<comment type="caution">
    <text evidence="1">The sequence shown here is derived from an EMBL/GenBank/DDBJ whole genome shotgun (WGS) entry which is preliminary data.</text>
</comment>